<evidence type="ECO:0000256" key="1">
    <source>
        <dbReference type="ARBA" id="ARBA00007362"/>
    </source>
</evidence>
<reference evidence="4" key="1">
    <citation type="submission" date="2022-12" db="EMBL/GenBank/DDBJ databases">
        <title>Paraconexibacter alkalitolerans sp. nov. and Baekduia alba sp. nov., isolated from soil and emended description of the genera Paraconexibacter (Chun et al., 2020) and Baekduia (An et al., 2020).</title>
        <authorList>
            <person name="Vieira S."/>
            <person name="Huber K.J."/>
            <person name="Geppert A."/>
            <person name="Wolf J."/>
            <person name="Neumann-Schaal M."/>
            <person name="Muesken M."/>
            <person name="Overmann J."/>
        </authorList>
    </citation>
    <scope>NUCLEOTIDE SEQUENCE</scope>
    <source>
        <strain evidence="4">AEG42_29</strain>
    </source>
</reference>
<organism evidence="4">
    <name type="scientific">Paraconexibacter sp. AEG42_29</name>
    <dbReference type="NCBI Taxonomy" id="2997339"/>
    <lineage>
        <taxon>Bacteria</taxon>
        <taxon>Bacillati</taxon>
        <taxon>Actinomycetota</taxon>
        <taxon>Thermoleophilia</taxon>
        <taxon>Solirubrobacterales</taxon>
        <taxon>Paraconexibacteraceae</taxon>
        <taxon>Paraconexibacter</taxon>
    </lineage>
</organism>
<feature type="transmembrane region" description="Helical" evidence="2">
    <location>
        <begin position="209"/>
        <end position="229"/>
    </location>
</feature>
<dbReference type="InterPro" id="IPR037185">
    <property type="entry name" value="EmrE-like"/>
</dbReference>
<feature type="domain" description="EamA" evidence="3">
    <location>
        <begin position="151"/>
        <end position="279"/>
    </location>
</feature>
<dbReference type="GO" id="GO:0016020">
    <property type="term" value="C:membrane"/>
    <property type="evidence" value="ECO:0007669"/>
    <property type="project" value="InterPro"/>
</dbReference>
<dbReference type="PANTHER" id="PTHR22911:SF137">
    <property type="entry name" value="SOLUTE CARRIER FAMILY 35 MEMBER G2-RELATED"/>
    <property type="match status" value="1"/>
</dbReference>
<feature type="transmembrane region" description="Helical" evidence="2">
    <location>
        <begin position="151"/>
        <end position="171"/>
    </location>
</feature>
<feature type="transmembrane region" description="Helical" evidence="2">
    <location>
        <begin position="177"/>
        <end position="197"/>
    </location>
</feature>
<sequence length="281" mass="27990">MAILLALGTSISYGLANFLGPVYARRFPLAAVLLAGQVAALILALTGLLVSGESLPGGDAILIGMLAGAGNAMGLIGFLLAADAGPVSLAAPIGATGGALPVVYGLAQGDPLGALEAAGLVLALIGVVLASRRPIDPDPEVAAGENLRACVGFALMSALGFGLLLILLPEASDDGRWWALVDARLVIVFAVLGFAAATGRSLRAPRARLPQLAVPGVLLLTGTLLYTLATERGSLSVVAVLASLNPAVTVALAVVVLSERLARIQTIGIACIIAGVVCVAA</sequence>
<dbReference type="Pfam" id="PF00892">
    <property type="entry name" value="EamA"/>
    <property type="match status" value="1"/>
</dbReference>
<feature type="transmembrane region" description="Helical" evidence="2">
    <location>
        <begin position="62"/>
        <end position="82"/>
    </location>
</feature>
<feature type="transmembrane region" description="Helical" evidence="2">
    <location>
        <begin position="112"/>
        <end position="130"/>
    </location>
</feature>
<comment type="similarity">
    <text evidence="1">Belongs to the EamA transporter family.</text>
</comment>
<dbReference type="RefSeq" id="WP_354698989.1">
    <property type="nucleotide sequence ID" value="NZ_CP114014.1"/>
</dbReference>
<accession>A0AAU7B1J7</accession>
<dbReference type="EMBL" id="CP114014">
    <property type="protein sequence ID" value="XAY07798.1"/>
    <property type="molecule type" value="Genomic_DNA"/>
</dbReference>
<feature type="transmembrane region" description="Helical" evidence="2">
    <location>
        <begin position="235"/>
        <end position="257"/>
    </location>
</feature>
<dbReference type="PANTHER" id="PTHR22911">
    <property type="entry name" value="ACYL-MALONYL CONDENSING ENZYME-RELATED"/>
    <property type="match status" value="1"/>
</dbReference>
<feature type="transmembrane region" description="Helical" evidence="2">
    <location>
        <begin position="26"/>
        <end position="50"/>
    </location>
</feature>
<name>A0AAU7B1J7_9ACTN</name>
<dbReference type="SUPFAM" id="SSF103481">
    <property type="entry name" value="Multidrug resistance efflux transporter EmrE"/>
    <property type="match status" value="1"/>
</dbReference>
<dbReference type="InterPro" id="IPR000620">
    <property type="entry name" value="EamA_dom"/>
</dbReference>
<dbReference type="Gene3D" id="1.10.3730.20">
    <property type="match status" value="1"/>
</dbReference>
<evidence type="ECO:0000313" key="4">
    <source>
        <dbReference type="EMBL" id="XAY07798.1"/>
    </source>
</evidence>
<gene>
    <name evidence="4" type="ORF">DSM112329_04689</name>
</gene>
<evidence type="ECO:0000256" key="2">
    <source>
        <dbReference type="SAM" id="Phobius"/>
    </source>
</evidence>
<keyword evidence="2" id="KW-0812">Transmembrane</keyword>
<protein>
    <recommendedName>
        <fullName evidence="3">EamA domain-containing protein</fullName>
    </recommendedName>
</protein>
<dbReference type="KEGG" id="parq:DSM112329_04689"/>
<keyword evidence="2" id="KW-0472">Membrane</keyword>
<proteinExistence type="inferred from homology"/>
<keyword evidence="2" id="KW-1133">Transmembrane helix</keyword>
<evidence type="ECO:0000259" key="3">
    <source>
        <dbReference type="Pfam" id="PF00892"/>
    </source>
</evidence>
<dbReference type="AlphaFoldDB" id="A0AAU7B1J7"/>